<protein>
    <submittedName>
        <fullName evidence="1">Uncharacterized protein</fullName>
    </submittedName>
</protein>
<evidence type="ECO:0000313" key="2">
    <source>
        <dbReference type="Proteomes" id="UP000324176"/>
    </source>
</evidence>
<dbReference type="AlphaFoldDB" id="A0A5D3YM57"/>
<evidence type="ECO:0000313" key="1">
    <source>
        <dbReference type="EMBL" id="TYP93097.1"/>
    </source>
</evidence>
<gene>
    <name evidence="1" type="ORF">BCL69_100498</name>
</gene>
<proteinExistence type="predicted"/>
<accession>A0A5D3YM57</accession>
<name>A0A5D3YM57_9PROT</name>
<reference evidence="1 2" key="1">
    <citation type="submission" date="2019-07" db="EMBL/GenBank/DDBJ databases">
        <title>Active sludge and wastewater microbial communities from Klosterneuburg, Austria.</title>
        <authorList>
            <person name="Wagner M."/>
        </authorList>
    </citation>
    <scope>NUCLEOTIDE SEQUENCE [LARGE SCALE GENOMIC DNA]</scope>
    <source>
        <strain evidence="1 2">Nm2</strain>
    </source>
</reference>
<dbReference type="Proteomes" id="UP000324176">
    <property type="component" value="Unassembled WGS sequence"/>
</dbReference>
<comment type="caution">
    <text evidence="1">The sequence shown here is derived from an EMBL/GenBank/DDBJ whole genome shotgun (WGS) entry which is preliminary data.</text>
</comment>
<sequence length="104" mass="12031">MVEILTFEQVAGYLEVMPPKKSKLSKKRKAVEKMEEFVKARRAHSAVEPAIDALEAHGRDKCPDHGMVGFKRYVALAIVARNNRCIRDILWQQDVECEWQSYKI</sequence>
<dbReference type="EMBL" id="VNHT01000004">
    <property type="protein sequence ID" value="TYP93097.1"/>
    <property type="molecule type" value="Genomic_DNA"/>
</dbReference>
<organism evidence="1 2">
    <name type="scientific">Nitrosomonas communis</name>
    <dbReference type="NCBI Taxonomy" id="44574"/>
    <lineage>
        <taxon>Bacteria</taxon>
        <taxon>Pseudomonadati</taxon>
        <taxon>Pseudomonadota</taxon>
        <taxon>Betaproteobacteria</taxon>
        <taxon>Nitrosomonadales</taxon>
        <taxon>Nitrosomonadaceae</taxon>
        <taxon>Nitrosomonas</taxon>
    </lineage>
</organism>